<proteinExistence type="predicted"/>
<gene>
    <name evidence="1" type="ORF">V6N11_065885</name>
</gene>
<reference evidence="1 2" key="1">
    <citation type="journal article" date="2024" name="G3 (Bethesda)">
        <title>Genome assembly of Hibiscus sabdariffa L. provides insights into metabolisms of medicinal natural products.</title>
        <authorList>
            <person name="Kim T."/>
        </authorList>
    </citation>
    <scope>NUCLEOTIDE SEQUENCE [LARGE SCALE GENOMIC DNA]</scope>
    <source>
        <strain evidence="1">TK-2024</strain>
        <tissue evidence="1">Old leaves</tissue>
    </source>
</reference>
<comment type="caution">
    <text evidence="1">The sequence shown here is derived from an EMBL/GenBank/DDBJ whole genome shotgun (WGS) entry which is preliminary data.</text>
</comment>
<keyword evidence="2" id="KW-1185">Reference proteome</keyword>
<dbReference type="Proteomes" id="UP001396334">
    <property type="component" value="Unassembled WGS sequence"/>
</dbReference>
<evidence type="ECO:0000313" key="1">
    <source>
        <dbReference type="EMBL" id="KAK8988290.1"/>
    </source>
</evidence>
<protein>
    <submittedName>
        <fullName evidence="1">Uncharacterized protein</fullName>
    </submittedName>
</protein>
<accession>A0ABR2PJB2</accession>
<name>A0ABR2PJB2_9ROSI</name>
<organism evidence="1 2">
    <name type="scientific">Hibiscus sabdariffa</name>
    <name type="common">roselle</name>
    <dbReference type="NCBI Taxonomy" id="183260"/>
    <lineage>
        <taxon>Eukaryota</taxon>
        <taxon>Viridiplantae</taxon>
        <taxon>Streptophyta</taxon>
        <taxon>Embryophyta</taxon>
        <taxon>Tracheophyta</taxon>
        <taxon>Spermatophyta</taxon>
        <taxon>Magnoliopsida</taxon>
        <taxon>eudicotyledons</taxon>
        <taxon>Gunneridae</taxon>
        <taxon>Pentapetalae</taxon>
        <taxon>rosids</taxon>
        <taxon>malvids</taxon>
        <taxon>Malvales</taxon>
        <taxon>Malvaceae</taxon>
        <taxon>Malvoideae</taxon>
        <taxon>Hibiscus</taxon>
    </lineage>
</organism>
<dbReference type="EMBL" id="JBBPBN010000059">
    <property type="protein sequence ID" value="KAK8988290.1"/>
    <property type="molecule type" value="Genomic_DNA"/>
</dbReference>
<sequence>MPVTGSYSSESSVASDSLLTLSDVPLVNGVEQLFKIDCSSQLLHDDVIVPSLVTATVAGNGSQACDDRDGVCDNSHVIDDHLVESTGGASLDEVPLAGEELGAIVNLVVEHEDSSIHEASCTSSNCLLIGEFQFFGEVHGADMLEGSLPHEELSSYDY</sequence>
<evidence type="ECO:0000313" key="2">
    <source>
        <dbReference type="Proteomes" id="UP001396334"/>
    </source>
</evidence>